<evidence type="ECO:0000313" key="2">
    <source>
        <dbReference type="Proteomes" id="UP001066276"/>
    </source>
</evidence>
<evidence type="ECO:0000313" key="1">
    <source>
        <dbReference type="EMBL" id="KAJ1141323.1"/>
    </source>
</evidence>
<dbReference type="AlphaFoldDB" id="A0AAV7QMH3"/>
<organism evidence="1 2">
    <name type="scientific">Pleurodeles waltl</name>
    <name type="common">Iberian ribbed newt</name>
    <dbReference type="NCBI Taxonomy" id="8319"/>
    <lineage>
        <taxon>Eukaryota</taxon>
        <taxon>Metazoa</taxon>
        <taxon>Chordata</taxon>
        <taxon>Craniata</taxon>
        <taxon>Vertebrata</taxon>
        <taxon>Euteleostomi</taxon>
        <taxon>Amphibia</taxon>
        <taxon>Batrachia</taxon>
        <taxon>Caudata</taxon>
        <taxon>Salamandroidea</taxon>
        <taxon>Salamandridae</taxon>
        <taxon>Pleurodelinae</taxon>
        <taxon>Pleurodeles</taxon>
    </lineage>
</organism>
<dbReference type="EMBL" id="JANPWB010000010">
    <property type="protein sequence ID" value="KAJ1141323.1"/>
    <property type="molecule type" value="Genomic_DNA"/>
</dbReference>
<name>A0AAV7QMH3_PLEWA</name>
<dbReference type="Proteomes" id="UP001066276">
    <property type="component" value="Chromosome 6"/>
</dbReference>
<reference evidence="1" key="1">
    <citation type="journal article" date="2022" name="bioRxiv">
        <title>Sequencing and chromosome-scale assembly of the giantPleurodeles waltlgenome.</title>
        <authorList>
            <person name="Brown T."/>
            <person name="Elewa A."/>
            <person name="Iarovenko S."/>
            <person name="Subramanian E."/>
            <person name="Araus A.J."/>
            <person name="Petzold A."/>
            <person name="Susuki M."/>
            <person name="Suzuki K.-i.T."/>
            <person name="Hayashi T."/>
            <person name="Toyoda A."/>
            <person name="Oliveira C."/>
            <person name="Osipova E."/>
            <person name="Leigh N.D."/>
            <person name="Simon A."/>
            <person name="Yun M.H."/>
        </authorList>
    </citation>
    <scope>NUCLEOTIDE SEQUENCE</scope>
    <source>
        <strain evidence="1">20211129_DDA</strain>
        <tissue evidence="1">Liver</tissue>
    </source>
</reference>
<proteinExistence type="predicted"/>
<sequence length="79" mass="8468">MDRAIPDPEAGGAPGALGGSPVRVVSCVRHRSASALQRWLRAGFALLTWDPEPETPLACWISGVPACPSIASERIFFFF</sequence>
<protein>
    <submittedName>
        <fullName evidence="1">Uncharacterized protein</fullName>
    </submittedName>
</protein>
<keyword evidence="2" id="KW-1185">Reference proteome</keyword>
<accession>A0AAV7QMH3</accession>
<gene>
    <name evidence="1" type="ORF">NDU88_007656</name>
</gene>
<comment type="caution">
    <text evidence="1">The sequence shown here is derived from an EMBL/GenBank/DDBJ whole genome shotgun (WGS) entry which is preliminary data.</text>
</comment>